<dbReference type="GO" id="GO:0003700">
    <property type="term" value="F:DNA-binding transcription factor activity"/>
    <property type="evidence" value="ECO:0007669"/>
    <property type="project" value="TreeGrafter"/>
</dbReference>
<name>A0AAP4B851_9FIRM</name>
<dbReference type="AlphaFoldDB" id="A0AAP4B851"/>
<dbReference type="RefSeq" id="WP_283229894.1">
    <property type="nucleotide sequence ID" value="NZ_JASGBQ010000002.1"/>
</dbReference>
<dbReference type="PROSITE" id="PS51197">
    <property type="entry name" value="HTH_RRF2_2"/>
    <property type="match status" value="1"/>
</dbReference>
<dbReference type="GO" id="GO:0003677">
    <property type="term" value="F:DNA binding"/>
    <property type="evidence" value="ECO:0007669"/>
    <property type="project" value="UniProtKB-KW"/>
</dbReference>
<evidence type="ECO:0000313" key="2">
    <source>
        <dbReference type="EMBL" id="MDI9241385.1"/>
    </source>
</evidence>
<sequence>MISTKGRYALRFMIDLAEQSTESPVPLDEAAGRQGISKKYLEIVVKILVKGKLVKGTSGKGGGYRLTRSPKEYTVGEILELTEGTLASVACLVNEAELCPRKAVCKTLPMWIKFDSVVHDFFFHITLSDLVEGKV</sequence>
<dbReference type="SUPFAM" id="SSF46785">
    <property type="entry name" value="Winged helix' DNA-binding domain"/>
    <property type="match status" value="1"/>
</dbReference>
<keyword evidence="1" id="KW-0238">DNA-binding</keyword>
<evidence type="ECO:0000313" key="3">
    <source>
        <dbReference type="Proteomes" id="UP001300383"/>
    </source>
</evidence>
<evidence type="ECO:0000256" key="1">
    <source>
        <dbReference type="ARBA" id="ARBA00023125"/>
    </source>
</evidence>
<gene>
    <name evidence="2" type="ORF">QJ036_02690</name>
</gene>
<reference evidence="2 3" key="1">
    <citation type="submission" date="2023-05" db="EMBL/GenBank/DDBJ databases">
        <title>[ruminococcus] sp. nov., isolated from a pig farm feces dump.</title>
        <authorList>
            <person name="Chang Y.-H."/>
        </authorList>
    </citation>
    <scope>NUCLEOTIDE SEQUENCE [LARGE SCALE GENOMIC DNA]</scope>
    <source>
        <strain evidence="2 3">YH-rum2234</strain>
    </source>
</reference>
<dbReference type="Gene3D" id="1.10.10.10">
    <property type="entry name" value="Winged helix-like DNA-binding domain superfamily/Winged helix DNA-binding domain"/>
    <property type="match status" value="1"/>
</dbReference>
<dbReference type="PANTHER" id="PTHR33221:SF5">
    <property type="entry name" value="HTH-TYPE TRANSCRIPTIONAL REGULATOR ISCR"/>
    <property type="match status" value="1"/>
</dbReference>
<dbReference type="InterPro" id="IPR036388">
    <property type="entry name" value="WH-like_DNA-bd_sf"/>
</dbReference>
<dbReference type="NCBIfam" id="TIGR00738">
    <property type="entry name" value="rrf2_super"/>
    <property type="match status" value="1"/>
</dbReference>
<comment type="caution">
    <text evidence="2">The sequence shown here is derived from an EMBL/GenBank/DDBJ whole genome shotgun (WGS) entry which is preliminary data.</text>
</comment>
<dbReference type="InterPro" id="IPR000944">
    <property type="entry name" value="Tscrpt_reg_Rrf2"/>
</dbReference>
<dbReference type="Proteomes" id="UP001300383">
    <property type="component" value="Unassembled WGS sequence"/>
</dbReference>
<dbReference type="Pfam" id="PF02082">
    <property type="entry name" value="Rrf2"/>
    <property type="match status" value="1"/>
</dbReference>
<dbReference type="EMBL" id="JASGBQ010000002">
    <property type="protein sequence ID" value="MDI9241385.1"/>
    <property type="molecule type" value="Genomic_DNA"/>
</dbReference>
<organism evidence="2 3">
    <name type="scientific">Fusibacillus kribbianus</name>
    <dbReference type="NCBI Taxonomy" id="3044208"/>
    <lineage>
        <taxon>Bacteria</taxon>
        <taxon>Bacillati</taxon>
        <taxon>Bacillota</taxon>
        <taxon>Clostridia</taxon>
        <taxon>Lachnospirales</taxon>
        <taxon>Lachnospiraceae</taxon>
        <taxon>Fusibacillus</taxon>
    </lineage>
</organism>
<keyword evidence="3" id="KW-1185">Reference proteome</keyword>
<dbReference type="PANTHER" id="PTHR33221">
    <property type="entry name" value="WINGED HELIX-TURN-HELIX TRANSCRIPTIONAL REGULATOR, RRF2 FAMILY"/>
    <property type="match status" value="1"/>
</dbReference>
<dbReference type="GO" id="GO:0005829">
    <property type="term" value="C:cytosol"/>
    <property type="evidence" value="ECO:0007669"/>
    <property type="project" value="TreeGrafter"/>
</dbReference>
<protein>
    <submittedName>
        <fullName evidence="2">Rrf2 family transcriptional regulator</fullName>
    </submittedName>
</protein>
<dbReference type="InterPro" id="IPR036390">
    <property type="entry name" value="WH_DNA-bd_sf"/>
</dbReference>
<proteinExistence type="predicted"/>
<accession>A0AAP4B851</accession>